<accession>B7G2I4</accession>
<organism evidence="2 3">
    <name type="scientific">Phaeodactylum tricornutum (strain CCAP 1055/1)</name>
    <dbReference type="NCBI Taxonomy" id="556484"/>
    <lineage>
        <taxon>Eukaryota</taxon>
        <taxon>Sar</taxon>
        <taxon>Stramenopiles</taxon>
        <taxon>Ochrophyta</taxon>
        <taxon>Bacillariophyta</taxon>
        <taxon>Bacillariophyceae</taxon>
        <taxon>Bacillariophycidae</taxon>
        <taxon>Naviculales</taxon>
        <taxon>Phaeodactylaceae</taxon>
        <taxon>Phaeodactylum</taxon>
    </lineage>
</organism>
<feature type="region of interest" description="Disordered" evidence="1">
    <location>
        <begin position="664"/>
        <end position="683"/>
    </location>
</feature>
<dbReference type="EMBL" id="CM000614">
    <property type="protein sequence ID" value="EEC47136.1"/>
    <property type="molecule type" value="Genomic_DNA"/>
</dbReference>
<dbReference type="Proteomes" id="UP000000759">
    <property type="component" value="Chromosome 12"/>
</dbReference>
<gene>
    <name evidence="2" type="ORF">PHATRDRAFT_37237</name>
</gene>
<dbReference type="PaxDb" id="2850-Phatr37237"/>
<feature type="compositionally biased region" description="Polar residues" evidence="1">
    <location>
        <begin position="110"/>
        <end position="120"/>
    </location>
</feature>
<dbReference type="InParanoid" id="B7G2I4"/>
<evidence type="ECO:0000313" key="2">
    <source>
        <dbReference type="EMBL" id="EEC47136.1"/>
    </source>
</evidence>
<feature type="region of interest" description="Disordered" evidence="1">
    <location>
        <begin position="95"/>
        <end position="120"/>
    </location>
</feature>
<dbReference type="KEGG" id="pti:PHATRDRAFT_37237"/>
<reference evidence="3" key="2">
    <citation type="submission" date="2008-08" db="EMBL/GenBank/DDBJ databases">
        <authorList>
            <consortium name="Diatom Consortium"/>
            <person name="Grigoriev I."/>
            <person name="Grimwood J."/>
            <person name="Kuo A."/>
            <person name="Otillar R.P."/>
            <person name="Salamov A."/>
            <person name="Detter J.C."/>
            <person name="Lindquist E."/>
            <person name="Shapiro H."/>
            <person name="Lucas S."/>
            <person name="Glavina del Rio T."/>
            <person name="Pitluck S."/>
            <person name="Rokhsar D."/>
            <person name="Bowler C."/>
        </authorList>
    </citation>
    <scope>GENOME REANNOTATION</scope>
    <source>
        <strain evidence="3">CCAP 1055/1</strain>
    </source>
</reference>
<keyword evidence="3" id="KW-1185">Reference proteome</keyword>
<proteinExistence type="predicted"/>
<dbReference type="GeneID" id="7201914"/>
<sequence length="683" mass="75847">MNFCGLENEQQENDVCSLWNGPRIKFEDDNVDGNFRELSLGEVDQRRALDRIEHSITHVGSDEAYFSPLDTCTIKPTRTTLAENSFNLKSTCLMPGRKREDREPRILEHSPTSSHNETRTATGGALQASSPMANWSPSYIVPTSNSSPIPLYLISDDEWSSTHKPGQATLKNTSLDPPLGQSFAQGSIKGEWEKGEINAWTTIALKDILRLELGGPKQNRAHTYESSFTIIVDQESSINYFDFEAASPVQREYLLSSLMVVLEQECTSLQTRKNSDDVECIPNAGTMDQPILCSPSLEQNTVPSRPSPQNLESKVSSRECLYLDEHDAGSVSKIFIDSGERQLPKDADKFPFQNQESSGPMVGMTQEEKIDLCIGFVPSASSVYLADAWCTDDVCTLAMKDIADSCAGIFEKKQIRNGSASFDGCVSPVDAEQMAMVEDYVTGAMEAPSAVYSYLTADGRVWQTDKPMVLQTASHVCTHPVLKNRASQANAQVHRLQRLRSEMTFADPLRQSEERTRCIRTTQSCADIPGLKVSYPKIKADNDGPSLFHTSDLLKSVMNNTMMSRTNDGQKIENDVLYYDSDPEDIRFQSTCRNPRKASAKPEAAEKNINAARRPLALSGVGFEQMGSGKQISRHLDEDVIVDLSQVSIWWMELFCCQNSLGRSPQRPSVVMPRLESSKSSTC</sequence>
<protein>
    <submittedName>
        <fullName evidence="2">Uncharacterized protein</fullName>
    </submittedName>
</protein>
<dbReference type="AlphaFoldDB" id="B7G2I4"/>
<evidence type="ECO:0000256" key="1">
    <source>
        <dbReference type="SAM" id="MobiDB-lite"/>
    </source>
</evidence>
<reference evidence="2 3" key="1">
    <citation type="journal article" date="2008" name="Nature">
        <title>The Phaeodactylum genome reveals the evolutionary history of diatom genomes.</title>
        <authorList>
            <person name="Bowler C."/>
            <person name="Allen A.E."/>
            <person name="Badger J.H."/>
            <person name="Grimwood J."/>
            <person name="Jabbari K."/>
            <person name="Kuo A."/>
            <person name="Maheswari U."/>
            <person name="Martens C."/>
            <person name="Maumus F."/>
            <person name="Otillar R.P."/>
            <person name="Rayko E."/>
            <person name="Salamov A."/>
            <person name="Vandepoele K."/>
            <person name="Beszteri B."/>
            <person name="Gruber A."/>
            <person name="Heijde M."/>
            <person name="Katinka M."/>
            <person name="Mock T."/>
            <person name="Valentin K."/>
            <person name="Verret F."/>
            <person name="Berges J.A."/>
            <person name="Brownlee C."/>
            <person name="Cadoret J.P."/>
            <person name="Chiovitti A."/>
            <person name="Choi C.J."/>
            <person name="Coesel S."/>
            <person name="De Martino A."/>
            <person name="Detter J.C."/>
            <person name="Durkin C."/>
            <person name="Falciatore A."/>
            <person name="Fournet J."/>
            <person name="Haruta M."/>
            <person name="Huysman M.J."/>
            <person name="Jenkins B.D."/>
            <person name="Jiroutova K."/>
            <person name="Jorgensen R.E."/>
            <person name="Joubert Y."/>
            <person name="Kaplan A."/>
            <person name="Kroger N."/>
            <person name="Kroth P.G."/>
            <person name="La Roche J."/>
            <person name="Lindquist E."/>
            <person name="Lommer M."/>
            <person name="Martin-Jezequel V."/>
            <person name="Lopez P.J."/>
            <person name="Lucas S."/>
            <person name="Mangogna M."/>
            <person name="McGinnis K."/>
            <person name="Medlin L.K."/>
            <person name="Montsant A."/>
            <person name="Oudot-Le Secq M.P."/>
            <person name="Napoli C."/>
            <person name="Obornik M."/>
            <person name="Parker M.S."/>
            <person name="Petit J.L."/>
            <person name="Porcel B.M."/>
            <person name="Poulsen N."/>
            <person name="Robison M."/>
            <person name="Rychlewski L."/>
            <person name="Rynearson T.A."/>
            <person name="Schmutz J."/>
            <person name="Shapiro H."/>
            <person name="Siaut M."/>
            <person name="Stanley M."/>
            <person name="Sussman M.R."/>
            <person name="Taylor A.R."/>
            <person name="Vardi A."/>
            <person name="von Dassow P."/>
            <person name="Vyverman W."/>
            <person name="Willis A."/>
            <person name="Wyrwicz L.S."/>
            <person name="Rokhsar D.S."/>
            <person name="Weissenbach J."/>
            <person name="Armbrust E.V."/>
            <person name="Green B.R."/>
            <person name="Van de Peer Y."/>
            <person name="Grigoriev I.V."/>
        </authorList>
    </citation>
    <scope>NUCLEOTIDE SEQUENCE [LARGE SCALE GENOMIC DNA]</scope>
    <source>
        <strain evidence="2 3">CCAP 1055/1</strain>
    </source>
</reference>
<dbReference type="RefSeq" id="XP_002181213.1">
    <property type="nucleotide sequence ID" value="XM_002181177.1"/>
</dbReference>
<name>B7G2I4_PHATC</name>
<dbReference type="OrthoDB" id="48992at2759"/>
<evidence type="ECO:0000313" key="3">
    <source>
        <dbReference type="Proteomes" id="UP000000759"/>
    </source>
</evidence>
<feature type="compositionally biased region" description="Basic and acidic residues" evidence="1">
    <location>
        <begin position="97"/>
        <end position="108"/>
    </location>
</feature>